<dbReference type="STRING" id="1047168.A0A0F4GM50"/>
<feature type="compositionally biased region" description="Acidic residues" evidence="1">
    <location>
        <begin position="282"/>
        <end position="296"/>
    </location>
</feature>
<dbReference type="EMBL" id="LAFY01000421">
    <property type="protein sequence ID" value="KJX98147.1"/>
    <property type="molecule type" value="Genomic_DNA"/>
</dbReference>
<evidence type="ECO:0000313" key="4">
    <source>
        <dbReference type="Proteomes" id="UP000033647"/>
    </source>
</evidence>
<dbReference type="PANTHER" id="PTHR36223">
    <property type="entry name" value="BETA-LACTAMASE-TYPE TRANSPEPTIDASE FOLD DOMAIN CONTAINING PROTEIN"/>
    <property type="match status" value="1"/>
</dbReference>
<evidence type="ECO:0000256" key="1">
    <source>
        <dbReference type="SAM" id="MobiDB-lite"/>
    </source>
</evidence>
<protein>
    <recommendedName>
        <fullName evidence="2">DUF7918 domain-containing protein</fullName>
    </recommendedName>
</protein>
<gene>
    <name evidence="3" type="ORF">TI39_contig429g00043</name>
</gene>
<evidence type="ECO:0000259" key="2">
    <source>
        <dbReference type="Pfam" id="PF25534"/>
    </source>
</evidence>
<dbReference type="Proteomes" id="UP000033647">
    <property type="component" value="Unassembled WGS sequence"/>
</dbReference>
<dbReference type="InterPro" id="IPR057678">
    <property type="entry name" value="DUF7918"/>
</dbReference>
<feature type="region of interest" description="Disordered" evidence="1">
    <location>
        <begin position="271"/>
        <end position="324"/>
    </location>
</feature>
<proteinExistence type="predicted"/>
<accession>A0A0F4GM50</accession>
<dbReference type="Pfam" id="PF25534">
    <property type="entry name" value="DUF7918"/>
    <property type="match status" value="1"/>
</dbReference>
<dbReference type="PANTHER" id="PTHR36223:SF1">
    <property type="entry name" value="TRANSCRIPTION ELONGATION FACTOR EAF N-TERMINAL DOMAIN-CONTAINING PROTEIN"/>
    <property type="match status" value="1"/>
</dbReference>
<sequence>MKCTFIKGVSVNLRVEHADLEEYDDEDTIDGDEQTCTRYVQVTPNSTFKIRVTVESNFRYKLDDLLVTISLDGEKVVSYIAYADPQKNKVQYSYDDVKAFKNGTWQSQKFTFGSLDTTDETLKPDRAAKLKDLLSRLGEVSVSILRIKADRVSREMPRVARQASEIGTSVPEKALKGRSISNKATLGEAVPSAQKQTTCHVDYPYGMKPFATFTFKYRSRRDLQVEGVIERSPTPEPLEDRDPATLTVEEMREVVRRLQARTAADARVKKEIKRERSTTILNDDDDDDDDDGDGVEIIEQGPARKKSRTSGDSGIVILDLTGDD</sequence>
<name>A0A0F4GM50_9PEZI</name>
<evidence type="ECO:0000313" key="3">
    <source>
        <dbReference type="EMBL" id="KJX98147.1"/>
    </source>
</evidence>
<dbReference type="OrthoDB" id="3364132at2759"/>
<dbReference type="AlphaFoldDB" id="A0A0F4GM50"/>
<comment type="caution">
    <text evidence="3">The sequence shown here is derived from an EMBL/GenBank/DDBJ whole genome shotgun (WGS) entry which is preliminary data.</text>
</comment>
<feature type="domain" description="DUF7918" evidence="2">
    <location>
        <begin position="8"/>
        <end position="232"/>
    </location>
</feature>
<keyword evidence="4" id="KW-1185">Reference proteome</keyword>
<organism evidence="3 4">
    <name type="scientific">Zymoseptoria brevis</name>
    <dbReference type="NCBI Taxonomy" id="1047168"/>
    <lineage>
        <taxon>Eukaryota</taxon>
        <taxon>Fungi</taxon>
        <taxon>Dikarya</taxon>
        <taxon>Ascomycota</taxon>
        <taxon>Pezizomycotina</taxon>
        <taxon>Dothideomycetes</taxon>
        <taxon>Dothideomycetidae</taxon>
        <taxon>Mycosphaerellales</taxon>
        <taxon>Mycosphaerellaceae</taxon>
        <taxon>Zymoseptoria</taxon>
    </lineage>
</organism>
<reference evidence="3 4" key="1">
    <citation type="submission" date="2015-03" db="EMBL/GenBank/DDBJ databases">
        <title>RNA-seq based gene annotation and comparative genomics of four Zymoseptoria species reveal species-specific pathogenicity related genes and transposable element activity.</title>
        <authorList>
            <person name="Grandaubert J."/>
            <person name="Bhattacharyya A."/>
            <person name="Stukenbrock E.H."/>
        </authorList>
    </citation>
    <scope>NUCLEOTIDE SEQUENCE [LARGE SCALE GENOMIC DNA]</scope>
    <source>
        <strain evidence="3 4">Zb18110</strain>
    </source>
</reference>